<dbReference type="Pfam" id="PF00903">
    <property type="entry name" value="Glyoxalase"/>
    <property type="match status" value="2"/>
</dbReference>
<comment type="caution">
    <text evidence="2">The sequence shown here is derived from an EMBL/GenBank/DDBJ whole genome shotgun (WGS) entry which is preliminary data.</text>
</comment>
<dbReference type="InterPro" id="IPR029068">
    <property type="entry name" value="Glyas_Bleomycin-R_OHBP_Dase"/>
</dbReference>
<proteinExistence type="predicted"/>
<protein>
    <submittedName>
        <fullName evidence="2">Ring-cleaving dioxygenase MhqO</fullName>
    </submittedName>
</protein>
<dbReference type="InterPro" id="IPR037523">
    <property type="entry name" value="VOC_core"/>
</dbReference>
<evidence type="ECO:0000313" key="3">
    <source>
        <dbReference type="Proteomes" id="UP000682111"/>
    </source>
</evidence>
<evidence type="ECO:0000313" key="2">
    <source>
        <dbReference type="EMBL" id="GIN62178.1"/>
    </source>
</evidence>
<keyword evidence="3" id="KW-1185">Reference proteome</keyword>
<organism evidence="2 3">
    <name type="scientific">Robertmurraya siralis</name>
    <dbReference type="NCBI Taxonomy" id="77777"/>
    <lineage>
        <taxon>Bacteria</taxon>
        <taxon>Bacillati</taxon>
        <taxon>Bacillota</taxon>
        <taxon>Bacilli</taxon>
        <taxon>Bacillales</taxon>
        <taxon>Bacillaceae</taxon>
        <taxon>Robertmurraya</taxon>
    </lineage>
</organism>
<evidence type="ECO:0000259" key="1">
    <source>
        <dbReference type="PROSITE" id="PS51819"/>
    </source>
</evidence>
<sequence>MLKSEGIHHITAMVNSAQRTINFYTDILGLRLVKKTINFERPEVYHLYFGDYRGLPGTIMTFFPWEKQLKGRIGTGQVGATSYAIPANSFDFWENRLHHFGIDYERVGRFGDSLLSLTDRDGLKLELVEQPVALNSPEIIGFAGATLYSAKPDKSADILENLFRMKCVGDDEGYLRFKAGGAVGNLIDIKLTPSVRGLMGAGTLHHIALRAKDEAELYQWRELLLEKSLNPTEIRDRHYFKSIYFHDEGGILFEIATDSPGFTIDEPVAHLGQQLMLPPWLESKRAELEALLPDVGVHIVEGID</sequence>
<dbReference type="PROSITE" id="PS51819">
    <property type="entry name" value="VOC"/>
    <property type="match status" value="2"/>
</dbReference>
<reference evidence="2" key="1">
    <citation type="submission" date="2021-03" db="EMBL/GenBank/DDBJ databases">
        <title>Antimicrobial resistance genes in bacteria isolated from Japanese honey, and their potential for conferring macrolide and lincosamide resistance in the American foulbrood pathogen Paenibacillus larvae.</title>
        <authorList>
            <person name="Okamoto M."/>
            <person name="Kumagai M."/>
            <person name="Kanamori H."/>
            <person name="Takamatsu D."/>
        </authorList>
    </citation>
    <scope>NUCLEOTIDE SEQUENCE</scope>
    <source>
        <strain evidence="2">J27TS8</strain>
    </source>
</reference>
<feature type="domain" description="VOC" evidence="1">
    <location>
        <begin position="6"/>
        <end position="130"/>
    </location>
</feature>
<dbReference type="PANTHER" id="PTHR36110">
    <property type="entry name" value="RING-CLEAVING DIOXYGENASE MHQE-RELATED"/>
    <property type="match status" value="1"/>
</dbReference>
<dbReference type="InterPro" id="IPR052537">
    <property type="entry name" value="Extradiol_RC_dioxygenase"/>
</dbReference>
<dbReference type="InterPro" id="IPR004360">
    <property type="entry name" value="Glyas_Fos-R_dOase_dom"/>
</dbReference>
<keyword evidence="2" id="KW-0560">Oxidoreductase</keyword>
<dbReference type="Gene3D" id="3.10.180.10">
    <property type="entry name" value="2,3-Dihydroxybiphenyl 1,2-Dioxygenase, domain 1"/>
    <property type="match status" value="2"/>
</dbReference>
<dbReference type="EMBL" id="BORC01000003">
    <property type="protein sequence ID" value="GIN62178.1"/>
    <property type="molecule type" value="Genomic_DNA"/>
</dbReference>
<gene>
    <name evidence="2" type="primary">mhqO</name>
    <name evidence="2" type="ORF">J27TS8_21710</name>
</gene>
<dbReference type="RefSeq" id="WP_095310609.1">
    <property type="nucleotide sequence ID" value="NZ_BORC01000003.1"/>
</dbReference>
<feature type="domain" description="VOC" evidence="1">
    <location>
        <begin position="141"/>
        <end position="258"/>
    </location>
</feature>
<name>A0A920BTP8_9BACI</name>
<dbReference type="GO" id="GO:0051213">
    <property type="term" value="F:dioxygenase activity"/>
    <property type="evidence" value="ECO:0007669"/>
    <property type="project" value="UniProtKB-KW"/>
</dbReference>
<dbReference type="SUPFAM" id="SSF54593">
    <property type="entry name" value="Glyoxalase/Bleomycin resistance protein/Dihydroxybiphenyl dioxygenase"/>
    <property type="match status" value="1"/>
</dbReference>
<dbReference type="PANTHER" id="PTHR36110:SF2">
    <property type="entry name" value="RING-CLEAVING DIOXYGENASE MHQE-RELATED"/>
    <property type="match status" value="1"/>
</dbReference>
<keyword evidence="2" id="KW-0223">Dioxygenase</keyword>
<dbReference type="AlphaFoldDB" id="A0A920BTP8"/>
<dbReference type="CDD" id="cd08347">
    <property type="entry name" value="PcpA_C_like"/>
    <property type="match status" value="1"/>
</dbReference>
<accession>A0A920BTP8</accession>
<dbReference type="Proteomes" id="UP000682111">
    <property type="component" value="Unassembled WGS sequence"/>
</dbReference>